<reference evidence="5 6" key="1">
    <citation type="submission" date="2024-09" db="EMBL/GenBank/DDBJ databases">
        <authorList>
            <person name="Lee S.D."/>
        </authorList>
    </citation>
    <scope>NUCLEOTIDE SEQUENCE [LARGE SCALE GENOMIC DNA]</scope>
    <source>
        <strain evidence="5 6">N8-3</strain>
    </source>
</reference>
<dbReference type="InterPro" id="IPR000792">
    <property type="entry name" value="Tscrpt_reg_LuxR_C"/>
</dbReference>
<keyword evidence="1" id="KW-0547">Nucleotide-binding</keyword>
<dbReference type="PANTHER" id="PTHR16305:SF35">
    <property type="entry name" value="TRANSCRIPTIONAL ACTIVATOR DOMAIN"/>
    <property type="match status" value="1"/>
</dbReference>
<evidence type="ECO:0000313" key="5">
    <source>
        <dbReference type="EMBL" id="MFC1418220.1"/>
    </source>
</evidence>
<evidence type="ECO:0000256" key="2">
    <source>
        <dbReference type="ARBA" id="ARBA00022840"/>
    </source>
</evidence>
<dbReference type="InterPro" id="IPR036388">
    <property type="entry name" value="WH-like_DNA-bd_sf"/>
</dbReference>
<dbReference type="PROSITE" id="PS50043">
    <property type="entry name" value="HTH_LUXR_2"/>
    <property type="match status" value="1"/>
</dbReference>
<evidence type="ECO:0000259" key="4">
    <source>
        <dbReference type="PROSITE" id="PS50043"/>
    </source>
</evidence>
<dbReference type="CDD" id="cd06170">
    <property type="entry name" value="LuxR_C_like"/>
    <property type="match status" value="1"/>
</dbReference>
<proteinExistence type="predicted"/>
<evidence type="ECO:0000313" key="6">
    <source>
        <dbReference type="Proteomes" id="UP001592531"/>
    </source>
</evidence>
<dbReference type="Gene3D" id="1.10.10.10">
    <property type="entry name" value="Winged helix-like DNA-binding domain superfamily/Winged helix DNA-binding domain"/>
    <property type="match status" value="1"/>
</dbReference>
<keyword evidence="6" id="KW-1185">Reference proteome</keyword>
<dbReference type="Pfam" id="PF00196">
    <property type="entry name" value="GerE"/>
    <property type="match status" value="1"/>
</dbReference>
<dbReference type="Proteomes" id="UP001592531">
    <property type="component" value="Unassembled WGS sequence"/>
</dbReference>
<dbReference type="InterPro" id="IPR027417">
    <property type="entry name" value="P-loop_NTPase"/>
</dbReference>
<comment type="caution">
    <text evidence="5">The sequence shown here is derived from an EMBL/GenBank/DDBJ whole genome shotgun (WGS) entry which is preliminary data.</text>
</comment>
<dbReference type="RefSeq" id="WP_380537017.1">
    <property type="nucleotide sequence ID" value="NZ_JBHFAB010000011.1"/>
</dbReference>
<dbReference type="SUPFAM" id="SSF52540">
    <property type="entry name" value="P-loop containing nucleoside triphosphate hydrolases"/>
    <property type="match status" value="1"/>
</dbReference>
<evidence type="ECO:0000256" key="3">
    <source>
        <dbReference type="SAM" id="MobiDB-lite"/>
    </source>
</evidence>
<dbReference type="EMBL" id="JBHFAB010000011">
    <property type="protein sequence ID" value="MFC1418220.1"/>
    <property type="molecule type" value="Genomic_DNA"/>
</dbReference>
<dbReference type="PANTHER" id="PTHR16305">
    <property type="entry name" value="TESTICULAR SOLUBLE ADENYLYL CYCLASE"/>
    <property type="match status" value="1"/>
</dbReference>
<dbReference type="PRINTS" id="PR00038">
    <property type="entry name" value="HTHLUXR"/>
</dbReference>
<keyword evidence="2" id="KW-0067">ATP-binding</keyword>
<evidence type="ECO:0000256" key="1">
    <source>
        <dbReference type="ARBA" id="ARBA00022741"/>
    </source>
</evidence>
<feature type="domain" description="HTH luxR-type" evidence="4">
    <location>
        <begin position="874"/>
        <end position="937"/>
    </location>
</feature>
<dbReference type="InterPro" id="IPR016032">
    <property type="entry name" value="Sig_transdc_resp-reg_C-effctor"/>
</dbReference>
<feature type="region of interest" description="Disordered" evidence="3">
    <location>
        <begin position="313"/>
        <end position="335"/>
    </location>
</feature>
<dbReference type="Pfam" id="PF13191">
    <property type="entry name" value="AAA_16"/>
    <property type="match status" value="1"/>
</dbReference>
<dbReference type="SUPFAM" id="SSF46894">
    <property type="entry name" value="C-terminal effector domain of the bipartite response regulators"/>
    <property type="match status" value="1"/>
</dbReference>
<sequence length="937" mass="99693">MTPTGTPSTRHDDGPLRERRDVLALVAAEARRARTGSGRMTVLRGATGIGRSALLEAVAADGAAHGMRVLRARCSAEDSGTGFATAAQLLGRCAEAGDADRNGLDRYWRLLRSAAAESPLLLAVDDVHLADHLSRRWLTEAARRLDELAVLIVVTERSQYDITPPAPGLAHALSPTLVRVHTLAPLSRPAAESVLRDRFGPHVPDAWVDGCVRACAGNPLLLRALLDDLGSPTRAGHAAAAFPDSCADLYPGAFPAAVAWWLESAGTATAAVARALAQLADQEDGVELLAGVAGADPARVSGWITAMQRLGLLRPGGPHDDPGTDPGPGPEPGPGRVRFAHPLLRDAVLDGWPRPQRQAAHQRAAAFRHRRGDTAEAVAGHLLQTPLVGTEWAVDALRDAAATAVRDGRAGDAVDHLRRALDEPMARDRRAEVLTELGALEFTALRSAGIPRLTEALRLREQPRERVQAAVALSSALAQRGETHAAFDLLQSLGLDGELADEPLLTRTVRMASALLSDHDPEVRRTVYAGLLDTAARAPALLGPAEQSLLVRYEVTVGLLTADQAMRRIRALLAAPEDPVLTPYLIGTAAAVAQWADALDDADRLVGLGLAGQRLSPLHPMHRALLNVQLDTEVARGRFTPVLADAEGDGVPADRAAADGPSNLRAHSLLALVESGRLADAERLAGQVDVQDAHDSWELNRFLYARGVLRAASGDLKGALDDFLDCGRRQTVRQVLSPVVTPWRSAAAECLLALGFPQRALPLAEEEHRLAAAWNTPRVLGRALRVLGGASGGRRGDELTAQAVEILRGTPHHRELVAALISRGRQLTAAGQRTEARTLLREAAATAERLGAVRLLARAEQALGEGGARPRTARGTGVGALTDSERRIARLAAAGRTNAEIAELHHLARRTVETHLTSTYRKLGIRRRSELPTALDP</sequence>
<protein>
    <submittedName>
        <fullName evidence="5">LuxR C-terminal-related transcriptional regulator</fullName>
    </submittedName>
</protein>
<dbReference type="InterPro" id="IPR041664">
    <property type="entry name" value="AAA_16"/>
</dbReference>
<name>A0ABV6VWX5_9ACTN</name>
<organism evidence="5 6">
    <name type="scientific">Streptacidiphilus cavernicola</name>
    <dbReference type="NCBI Taxonomy" id="3342716"/>
    <lineage>
        <taxon>Bacteria</taxon>
        <taxon>Bacillati</taxon>
        <taxon>Actinomycetota</taxon>
        <taxon>Actinomycetes</taxon>
        <taxon>Kitasatosporales</taxon>
        <taxon>Streptomycetaceae</taxon>
        <taxon>Streptacidiphilus</taxon>
    </lineage>
</organism>
<dbReference type="SMART" id="SM00421">
    <property type="entry name" value="HTH_LUXR"/>
    <property type="match status" value="1"/>
</dbReference>
<gene>
    <name evidence="5" type="ORF">ACEZDE_16480</name>
</gene>
<accession>A0ABV6VWX5</accession>